<dbReference type="InterPro" id="IPR011990">
    <property type="entry name" value="TPR-like_helical_dom_sf"/>
</dbReference>
<organism evidence="4 5">
    <name type="scientific">Octopus vulgaris</name>
    <name type="common">Common octopus</name>
    <dbReference type="NCBI Taxonomy" id="6645"/>
    <lineage>
        <taxon>Eukaryota</taxon>
        <taxon>Metazoa</taxon>
        <taxon>Spiralia</taxon>
        <taxon>Lophotrochozoa</taxon>
        <taxon>Mollusca</taxon>
        <taxon>Cephalopoda</taxon>
        <taxon>Coleoidea</taxon>
        <taxon>Octopodiformes</taxon>
        <taxon>Octopoda</taxon>
        <taxon>Incirrata</taxon>
        <taxon>Octopodidae</taxon>
        <taxon>Octopus</taxon>
    </lineage>
</organism>
<dbReference type="PANTHER" id="PTHR10271">
    <property type="entry name" value="INTERFERON-INDUCED PROTEIN WITH TETRATRICOPEPTIDE REPEATS"/>
    <property type="match status" value="1"/>
</dbReference>
<dbReference type="GO" id="GO:0005829">
    <property type="term" value="C:cytosol"/>
    <property type="evidence" value="ECO:0007669"/>
    <property type="project" value="TreeGrafter"/>
</dbReference>
<dbReference type="Proteomes" id="UP001162480">
    <property type="component" value="Chromosome 20"/>
</dbReference>
<sequence>MEESFEKTKDVWSSLSKKVENSLSNDISFGLEDEIRQKNVLVYILWQMNDKFSAEKLANEVREKKPDNLVALTNLAFIHLYNGNIPEVRNLLDNLSKLEERENFSLIEAEGKRNVAYCLATISFKDHERAIELYKESLNVCPDDYLCMFSIALLQYRCLRKTMDQEKMRENIKESIQYLEKIRCAFPHHIDKALMGRTLALIGLFKHTPCLLRSQPCEVYFQRALHISPDDRYVLEKSAYHYIRSNQLEQGRELFEKAIEITATSYSHHRLGSIYLRMYTPTYTYVPMNKQFSKETNVFAKVLYHVRSIPHRERNELINKAEYHFEQSLELSHECSVTLFDIILLYISLKEYDNARKYCERFKADNIMQDVNFNILFGRLCFEEADGKNDEEEKDQLRRSGMNRFVLALKSAVQCLPFNKDLIEIWEIKEIVLDLYKYGNGNTEYKKFILEFIHSVEDLANDKAFQNILHKSEL</sequence>
<dbReference type="SUPFAM" id="SSF48452">
    <property type="entry name" value="TPR-like"/>
    <property type="match status" value="1"/>
</dbReference>
<accession>A0AA36BPR9</accession>
<dbReference type="GO" id="GO:0051607">
    <property type="term" value="P:defense response to virus"/>
    <property type="evidence" value="ECO:0007669"/>
    <property type="project" value="TreeGrafter"/>
</dbReference>
<evidence type="ECO:0000256" key="2">
    <source>
        <dbReference type="ARBA" id="ARBA00022803"/>
    </source>
</evidence>
<keyword evidence="5" id="KW-1185">Reference proteome</keyword>
<evidence type="ECO:0000256" key="1">
    <source>
        <dbReference type="ARBA" id="ARBA00022737"/>
    </source>
</evidence>
<keyword evidence="1" id="KW-0677">Repeat</keyword>
<evidence type="ECO:0000313" key="4">
    <source>
        <dbReference type="EMBL" id="CAI9737879.1"/>
    </source>
</evidence>
<dbReference type="PANTHER" id="PTHR10271:SF0">
    <property type="entry name" value="INTERFERON-INDUCED PROTEIN WITH TETRATRICOPEPTIDE REPEATS 5"/>
    <property type="match status" value="1"/>
</dbReference>
<protein>
    <submittedName>
        <fullName evidence="4">Interferon-induced protein with tetratricopeptide repeats 1B-like</fullName>
    </submittedName>
</protein>
<proteinExistence type="inferred from homology"/>
<dbReference type="EMBL" id="OX597833">
    <property type="protein sequence ID" value="CAI9737879.1"/>
    <property type="molecule type" value="Genomic_DNA"/>
</dbReference>
<reference evidence="4" key="1">
    <citation type="submission" date="2023-08" db="EMBL/GenBank/DDBJ databases">
        <authorList>
            <person name="Alioto T."/>
            <person name="Alioto T."/>
            <person name="Gomez Garrido J."/>
        </authorList>
    </citation>
    <scope>NUCLEOTIDE SEQUENCE</scope>
</reference>
<dbReference type="Gene3D" id="1.25.40.10">
    <property type="entry name" value="Tetratricopeptide repeat domain"/>
    <property type="match status" value="2"/>
</dbReference>
<gene>
    <name evidence="4" type="ORF">OCTVUL_1B022395</name>
</gene>
<evidence type="ECO:0000313" key="5">
    <source>
        <dbReference type="Proteomes" id="UP001162480"/>
    </source>
</evidence>
<comment type="similarity">
    <text evidence="3">Belongs to the IFIT family.</text>
</comment>
<name>A0AA36BPR9_OCTVU</name>
<evidence type="ECO:0000256" key="3">
    <source>
        <dbReference type="ARBA" id="ARBA00038336"/>
    </source>
</evidence>
<dbReference type="AlphaFoldDB" id="A0AA36BPR9"/>
<keyword evidence="2" id="KW-0802">TPR repeat</keyword>